<dbReference type="PANTHER" id="PTHR28055">
    <property type="entry name" value="ALTERED INHERITANCE OF MITOCHONDRIA PROTEIN 41, MITOCHONDRIAL"/>
    <property type="match status" value="1"/>
</dbReference>
<dbReference type="Pfam" id="PF09424">
    <property type="entry name" value="YqeY"/>
    <property type="match status" value="1"/>
</dbReference>
<keyword evidence="2" id="KW-1185">Reference proteome</keyword>
<dbReference type="InterPro" id="IPR019004">
    <property type="entry name" value="YqeY/Aim41"/>
</dbReference>
<dbReference type="Gene3D" id="1.10.10.410">
    <property type="match status" value="1"/>
</dbReference>
<dbReference type="InterPro" id="IPR023168">
    <property type="entry name" value="GatB_Yqey_C_2"/>
</dbReference>
<dbReference type="RefSeq" id="WP_345116007.1">
    <property type="nucleotide sequence ID" value="NZ_BAABDH010000102.1"/>
</dbReference>
<comment type="caution">
    <text evidence="1">The sequence shown here is derived from an EMBL/GenBank/DDBJ whole genome shotgun (WGS) entry which is preliminary data.</text>
</comment>
<dbReference type="InterPro" id="IPR042184">
    <property type="entry name" value="YqeY/Aim41_N"/>
</dbReference>
<dbReference type="SUPFAM" id="SSF89095">
    <property type="entry name" value="GatB/YqeY motif"/>
    <property type="match status" value="1"/>
</dbReference>
<dbReference type="PANTHER" id="PTHR28055:SF1">
    <property type="entry name" value="ALTERED INHERITANCE OF MITOCHONDRIA PROTEIN 41, MITOCHONDRIAL"/>
    <property type="match status" value="1"/>
</dbReference>
<dbReference type="InterPro" id="IPR003789">
    <property type="entry name" value="Asn/Gln_tRNA_amidoTrase-B-like"/>
</dbReference>
<protein>
    <submittedName>
        <fullName evidence="1">GatB/YqeY domain-containing protein</fullName>
    </submittedName>
</protein>
<evidence type="ECO:0000313" key="2">
    <source>
        <dbReference type="Proteomes" id="UP001499909"/>
    </source>
</evidence>
<dbReference type="EMBL" id="BAABDH010000102">
    <property type="protein sequence ID" value="GAA3947305.1"/>
    <property type="molecule type" value="Genomic_DNA"/>
</dbReference>
<proteinExistence type="predicted"/>
<dbReference type="Gene3D" id="1.10.1510.10">
    <property type="entry name" value="Uncharacterised protein YqeY/AIM41 PF09424, N-terminal domain"/>
    <property type="match status" value="1"/>
</dbReference>
<gene>
    <name evidence="1" type="ORF">GCM10022406_31350</name>
</gene>
<organism evidence="1 2">
    <name type="scientific">Hymenobacter algoricola</name>
    <dbReference type="NCBI Taxonomy" id="486267"/>
    <lineage>
        <taxon>Bacteria</taxon>
        <taxon>Pseudomonadati</taxon>
        <taxon>Bacteroidota</taxon>
        <taxon>Cytophagia</taxon>
        <taxon>Cytophagales</taxon>
        <taxon>Hymenobacteraceae</taxon>
        <taxon>Hymenobacter</taxon>
    </lineage>
</organism>
<dbReference type="Proteomes" id="UP001499909">
    <property type="component" value="Unassembled WGS sequence"/>
</dbReference>
<reference evidence="2" key="1">
    <citation type="journal article" date="2019" name="Int. J. Syst. Evol. Microbiol.">
        <title>The Global Catalogue of Microorganisms (GCM) 10K type strain sequencing project: providing services to taxonomists for standard genome sequencing and annotation.</title>
        <authorList>
            <consortium name="The Broad Institute Genomics Platform"/>
            <consortium name="The Broad Institute Genome Sequencing Center for Infectious Disease"/>
            <person name="Wu L."/>
            <person name="Ma J."/>
        </authorList>
    </citation>
    <scope>NUCLEOTIDE SEQUENCE [LARGE SCALE GENOMIC DNA]</scope>
    <source>
        <strain evidence="2">JCM 17214</strain>
    </source>
</reference>
<name>A0ABP7NHK0_9BACT</name>
<sequence length="154" mass="16713">MALKETIDADIKKAMLAKDKVRLLTLRSIKSQILLAETAEGAHGAALSSDAEMKLLTKAAKQRREAADTYQKQFRSDLEETELAELAIIEEYLPQQMEEADIVEHIVGIIQRVGATGPSDLGKVMGVAARELAGQADGRVISQVVSNLLNNTNV</sequence>
<accession>A0ABP7NHK0</accession>
<evidence type="ECO:0000313" key="1">
    <source>
        <dbReference type="EMBL" id="GAA3947305.1"/>
    </source>
</evidence>